<dbReference type="PANTHER" id="PTHR10989:SF16">
    <property type="entry name" value="AT02829P-RELATED"/>
    <property type="match status" value="1"/>
</dbReference>
<keyword evidence="4 17" id="KW-0812">Transmembrane</keyword>
<dbReference type="Pfam" id="PF04750">
    <property type="entry name" value="Far-17a_AIG1"/>
    <property type="match status" value="1"/>
</dbReference>
<evidence type="ECO:0000256" key="10">
    <source>
        <dbReference type="ARBA" id="ARBA00048680"/>
    </source>
</evidence>
<protein>
    <recommendedName>
        <fullName evidence="21">Androgen-dependent TFPI-regulating protein</fullName>
    </recommendedName>
</protein>
<feature type="transmembrane region" description="Helical" evidence="17">
    <location>
        <begin position="33"/>
        <end position="56"/>
    </location>
</feature>
<dbReference type="OrthoDB" id="1898221at2759"/>
<feature type="transmembrane region" description="Helical" evidence="17">
    <location>
        <begin position="82"/>
        <end position="100"/>
    </location>
</feature>
<comment type="catalytic activity">
    <reaction evidence="11">
        <text>12-(9Z-octadecenoyloxy)-octadecanoate + H2O = 12-hydroxyoctadecanoate + (9Z)-octadecenoate + H(+)</text>
        <dbReference type="Rhea" id="RHEA:52060"/>
        <dbReference type="ChEBI" id="CHEBI:15377"/>
        <dbReference type="ChEBI" id="CHEBI:15378"/>
        <dbReference type="ChEBI" id="CHEBI:30823"/>
        <dbReference type="ChEBI" id="CHEBI:84201"/>
        <dbReference type="ChEBI" id="CHEBI:136302"/>
    </reaction>
    <physiologicalReaction direction="left-to-right" evidence="11">
        <dbReference type="Rhea" id="RHEA:52061"/>
    </physiologicalReaction>
</comment>
<evidence type="ECO:0000313" key="19">
    <source>
        <dbReference type="EMBL" id="GFG37226.1"/>
    </source>
</evidence>
<comment type="catalytic activity">
    <reaction evidence="13">
        <text>9-octadecanoyloxy-octadecanoate + H2O = 9-hydroxy-octadecanoate + octadecanoate + H(+)</text>
        <dbReference type="Rhea" id="RHEA:52096"/>
        <dbReference type="ChEBI" id="CHEBI:15377"/>
        <dbReference type="ChEBI" id="CHEBI:15378"/>
        <dbReference type="ChEBI" id="CHEBI:25629"/>
        <dbReference type="ChEBI" id="CHEBI:136286"/>
        <dbReference type="ChEBI" id="CHEBI:136373"/>
    </reaction>
    <physiologicalReaction direction="left-to-right" evidence="13">
        <dbReference type="Rhea" id="RHEA:52097"/>
    </physiologicalReaction>
</comment>
<evidence type="ECO:0000256" key="4">
    <source>
        <dbReference type="ARBA" id="ARBA00022692"/>
    </source>
</evidence>
<feature type="transmembrane region" description="Helical" evidence="17">
    <location>
        <begin position="149"/>
        <end position="166"/>
    </location>
</feature>
<comment type="similarity">
    <text evidence="3">Belongs to the AIG1 family.</text>
</comment>
<gene>
    <name evidence="18" type="ORF">Cfor_02102</name>
    <name evidence="19" type="ORF">Cfor_10291</name>
</gene>
<accession>A0A6L2PFE8</accession>
<feature type="non-terminal residue" evidence="18">
    <location>
        <position position="1"/>
    </location>
</feature>
<evidence type="ECO:0000256" key="2">
    <source>
        <dbReference type="ARBA" id="ARBA00004127"/>
    </source>
</evidence>
<reference evidence="18" key="1">
    <citation type="journal article" date="2020" name="J. Asia-Pac. Entomol.">
        <title>Draft genome sequence of the termite, Coptotermes formosanus: Genetic insights into the pyruvate dehydrogenase complex of the termite.</title>
        <authorList>
            <person name="Itakura S."/>
            <person name="Yosikawa Y."/>
            <person name="Togami Y."/>
            <person name="Umezawa K."/>
        </authorList>
    </citation>
    <scope>NUCLEOTIDE SEQUENCE</scope>
    <source>
        <tissue evidence="18">Head</tissue>
    </source>
</reference>
<organism evidence="18 20">
    <name type="scientific">Coptotermes formosanus</name>
    <name type="common">Formosan subterranean termite</name>
    <dbReference type="NCBI Taxonomy" id="36987"/>
    <lineage>
        <taxon>Eukaryota</taxon>
        <taxon>Metazoa</taxon>
        <taxon>Ecdysozoa</taxon>
        <taxon>Arthropoda</taxon>
        <taxon>Hexapoda</taxon>
        <taxon>Insecta</taxon>
        <taxon>Pterygota</taxon>
        <taxon>Neoptera</taxon>
        <taxon>Polyneoptera</taxon>
        <taxon>Dictyoptera</taxon>
        <taxon>Blattodea</taxon>
        <taxon>Blattoidea</taxon>
        <taxon>Termitoidae</taxon>
        <taxon>Rhinotermitidae</taxon>
        <taxon>Coptotermes</taxon>
    </lineage>
</organism>
<comment type="catalytic activity">
    <reaction evidence="10">
        <text>12-octadecanoyloxy-octadecanoate + H2O = 12-hydroxyoctadecanoate + octadecanoate + H(+)</text>
        <dbReference type="Rhea" id="RHEA:52080"/>
        <dbReference type="ChEBI" id="CHEBI:15377"/>
        <dbReference type="ChEBI" id="CHEBI:15378"/>
        <dbReference type="ChEBI" id="CHEBI:25629"/>
        <dbReference type="ChEBI" id="CHEBI:84201"/>
        <dbReference type="ChEBI" id="CHEBI:136330"/>
    </reaction>
    <physiologicalReaction direction="left-to-right" evidence="10">
        <dbReference type="Rhea" id="RHEA:52081"/>
    </physiologicalReaction>
</comment>
<dbReference type="PANTHER" id="PTHR10989">
    <property type="entry name" value="ANDROGEN-INDUCED PROTEIN 1-RELATED"/>
    <property type="match status" value="1"/>
</dbReference>
<evidence type="ECO:0000313" key="20">
    <source>
        <dbReference type="Proteomes" id="UP000502823"/>
    </source>
</evidence>
<evidence type="ECO:0000256" key="6">
    <source>
        <dbReference type="ARBA" id="ARBA00023136"/>
    </source>
</evidence>
<evidence type="ECO:0000256" key="12">
    <source>
        <dbReference type="ARBA" id="ARBA00048800"/>
    </source>
</evidence>
<evidence type="ECO:0000256" key="7">
    <source>
        <dbReference type="ARBA" id="ARBA00047368"/>
    </source>
</evidence>
<evidence type="ECO:0000256" key="13">
    <source>
        <dbReference type="ARBA" id="ARBA00049221"/>
    </source>
</evidence>
<evidence type="ECO:0000256" key="15">
    <source>
        <dbReference type="ARBA" id="ARBA00049322"/>
    </source>
</evidence>
<evidence type="ECO:0000256" key="3">
    <source>
        <dbReference type="ARBA" id="ARBA00009300"/>
    </source>
</evidence>
<dbReference type="Proteomes" id="UP000502823">
    <property type="component" value="Unassembled WGS sequence"/>
</dbReference>
<dbReference type="InterPro" id="IPR006838">
    <property type="entry name" value="ADTRP_AIG1"/>
</dbReference>
<comment type="catalytic activity">
    <reaction evidence="15">
        <text>13-(9Z-hexadecenoyloxy)-octadecanoate + H2O = 13-hydroxy-octadecanoate + (9Z)-hexadecenoate + H(+)</text>
        <dbReference type="Rhea" id="RHEA:52076"/>
        <dbReference type="ChEBI" id="CHEBI:15377"/>
        <dbReference type="ChEBI" id="CHEBI:15378"/>
        <dbReference type="ChEBI" id="CHEBI:32372"/>
        <dbReference type="ChEBI" id="CHEBI:136304"/>
        <dbReference type="ChEBI" id="CHEBI:136315"/>
    </reaction>
    <physiologicalReaction direction="left-to-right" evidence="15">
        <dbReference type="Rhea" id="RHEA:52077"/>
    </physiologicalReaction>
</comment>
<dbReference type="AlphaFoldDB" id="A0A6L2PFE8"/>
<feature type="transmembrane region" description="Helical" evidence="17">
    <location>
        <begin position="112"/>
        <end position="137"/>
    </location>
</feature>
<evidence type="ECO:0000313" key="18">
    <source>
        <dbReference type="EMBL" id="GFG29295.1"/>
    </source>
</evidence>
<evidence type="ECO:0000256" key="8">
    <source>
        <dbReference type="ARBA" id="ARBA00047427"/>
    </source>
</evidence>
<dbReference type="GO" id="GO:0012505">
    <property type="term" value="C:endomembrane system"/>
    <property type="evidence" value="ECO:0007669"/>
    <property type="project" value="UniProtKB-SubCell"/>
</dbReference>
<comment type="catalytic activity">
    <reaction evidence="12">
        <text>9-(9Z-octadecenoyloxy)-octadecanoate + H2O = 9-hydroxy-octadecanoate + (9Z)-octadecenoate + H(+)</text>
        <dbReference type="Rhea" id="RHEA:52048"/>
        <dbReference type="ChEBI" id="CHEBI:15377"/>
        <dbReference type="ChEBI" id="CHEBI:15378"/>
        <dbReference type="ChEBI" id="CHEBI:30823"/>
        <dbReference type="ChEBI" id="CHEBI:136282"/>
        <dbReference type="ChEBI" id="CHEBI:136286"/>
    </reaction>
    <physiologicalReaction direction="left-to-right" evidence="12">
        <dbReference type="Rhea" id="RHEA:52049"/>
    </physiologicalReaction>
</comment>
<comment type="catalytic activity">
    <reaction evidence="9">
        <text>9-hexadecanoyloxy-octadecanoate + H2O = 9-hydroxy-octadecanoate + hexadecanoate + H(+)</text>
        <dbReference type="Rhea" id="RHEA:52052"/>
        <dbReference type="ChEBI" id="CHEBI:7896"/>
        <dbReference type="ChEBI" id="CHEBI:15377"/>
        <dbReference type="ChEBI" id="CHEBI:15378"/>
        <dbReference type="ChEBI" id="CHEBI:83670"/>
        <dbReference type="ChEBI" id="CHEBI:136286"/>
    </reaction>
    <physiologicalReaction direction="left-to-right" evidence="9">
        <dbReference type="Rhea" id="RHEA:52053"/>
    </physiologicalReaction>
</comment>
<comment type="catalytic activity">
    <reaction evidence="8">
        <text>13-octadecanoyloxy-octadecanoate + H2O = 13-hydroxy-octadecanoate + octadecanoate + H(+)</text>
        <dbReference type="Rhea" id="RHEA:52084"/>
        <dbReference type="ChEBI" id="CHEBI:15377"/>
        <dbReference type="ChEBI" id="CHEBI:15378"/>
        <dbReference type="ChEBI" id="CHEBI:25629"/>
        <dbReference type="ChEBI" id="CHEBI:136304"/>
        <dbReference type="ChEBI" id="CHEBI:136335"/>
    </reaction>
    <physiologicalReaction direction="left-to-right" evidence="8">
        <dbReference type="Rhea" id="RHEA:52085"/>
    </physiologicalReaction>
</comment>
<comment type="caution">
    <text evidence="18">The sequence shown here is derived from an EMBL/GenBank/DDBJ whole genome shotgun (WGS) entry which is preliminary data.</text>
</comment>
<sequence length="177" mass="19927">VAQQAYFFVAFGYDVIAPSNNTLMNHLKKALRVFKAVFFTSVVVPTAVLVTVNFWVLNSLLDPALIEDTQVLQDYVPSWMNHSLHTTVLLFALVELVLTHRRYPRWTARGRLMAAVVVLAYTSWVTLAVLVGSAWPYPYMRLMTVTQRLGYLLANCALAAWSYGLGQNINTAIWGET</sequence>
<evidence type="ECO:0008006" key="21">
    <source>
        <dbReference type="Google" id="ProtNLM"/>
    </source>
</evidence>
<reference evidence="20" key="2">
    <citation type="submission" date="2020-01" db="EMBL/GenBank/DDBJ databases">
        <title>Draft genome sequence of the Termite Coptotermes fromosanus.</title>
        <authorList>
            <person name="Itakura S."/>
            <person name="Yosikawa Y."/>
            <person name="Umezawa K."/>
        </authorList>
    </citation>
    <scope>NUCLEOTIDE SEQUENCE [LARGE SCALE GENOMIC DNA]</scope>
</reference>
<comment type="catalytic activity">
    <reaction evidence="14">
        <text>13-(9Z-octadecenoyloxy)-octadecanoate + H2O = 13-hydroxy-octadecanoate + (9Z)-octadecenoate + H(+)</text>
        <dbReference type="Rhea" id="RHEA:52064"/>
        <dbReference type="ChEBI" id="CHEBI:15377"/>
        <dbReference type="ChEBI" id="CHEBI:15378"/>
        <dbReference type="ChEBI" id="CHEBI:30823"/>
        <dbReference type="ChEBI" id="CHEBI:136303"/>
        <dbReference type="ChEBI" id="CHEBI:136304"/>
    </reaction>
    <physiologicalReaction direction="left-to-right" evidence="14">
        <dbReference type="Rhea" id="RHEA:52065"/>
    </physiologicalReaction>
</comment>
<keyword evidence="5 17" id="KW-1133">Transmembrane helix</keyword>
<evidence type="ECO:0000256" key="9">
    <source>
        <dbReference type="ARBA" id="ARBA00047863"/>
    </source>
</evidence>
<evidence type="ECO:0000256" key="14">
    <source>
        <dbReference type="ARBA" id="ARBA00049296"/>
    </source>
</evidence>
<evidence type="ECO:0000256" key="16">
    <source>
        <dbReference type="ARBA" id="ARBA00049428"/>
    </source>
</evidence>
<evidence type="ECO:0000256" key="5">
    <source>
        <dbReference type="ARBA" id="ARBA00022989"/>
    </source>
</evidence>
<comment type="catalytic activity">
    <reaction evidence="16">
        <text>12-(9Z-hexadecenoyloxy)-octadecanoate + H2O = 12-hydroxyoctadecanoate + (9Z)-hexadecenoate + H(+)</text>
        <dbReference type="Rhea" id="RHEA:52072"/>
        <dbReference type="ChEBI" id="CHEBI:15377"/>
        <dbReference type="ChEBI" id="CHEBI:15378"/>
        <dbReference type="ChEBI" id="CHEBI:32372"/>
        <dbReference type="ChEBI" id="CHEBI:84201"/>
        <dbReference type="ChEBI" id="CHEBI:136312"/>
    </reaction>
    <physiologicalReaction direction="left-to-right" evidence="16">
        <dbReference type="Rhea" id="RHEA:52073"/>
    </physiologicalReaction>
</comment>
<keyword evidence="6 17" id="KW-0472">Membrane</keyword>
<keyword evidence="20" id="KW-1185">Reference proteome</keyword>
<dbReference type="EMBL" id="BLKM01010135">
    <property type="protein sequence ID" value="GFG29295.1"/>
    <property type="molecule type" value="Genomic_DNA"/>
</dbReference>
<proteinExistence type="inferred from homology"/>
<evidence type="ECO:0000256" key="1">
    <source>
        <dbReference type="ARBA" id="ARBA00000923"/>
    </source>
</evidence>
<comment type="subcellular location">
    <subcellularLocation>
        <location evidence="2">Endomembrane system</location>
        <topology evidence="2">Multi-pass membrane protein</topology>
    </subcellularLocation>
</comment>
<name>A0A6L2PFE8_COPFO</name>
<evidence type="ECO:0000256" key="17">
    <source>
        <dbReference type="SAM" id="Phobius"/>
    </source>
</evidence>
<evidence type="ECO:0000256" key="11">
    <source>
        <dbReference type="ARBA" id="ARBA00048701"/>
    </source>
</evidence>
<comment type="catalytic activity">
    <reaction evidence="7">
        <text>12-hexadecanoyloxy-octadecanoate + H2O = 12-hydroxyoctadecanoate + hexadecanoate + H(+)</text>
        <dbReference type="Rhea" id="RHEA:52056"/>
        <dbReference type="ChEBI" id="CHEBI:7896"/>
        <dbReference type="ChEBI" id="CHEBI:15377"/>
        <dbReference type="ChEBI" id="CHEBI:15378"/>
        <dbReference type="ChEBI" id="CHEBI:83677"/>
        <dbReference type="ChEBI" id="CHEBI:84201"/>
    </reaction>
    <physiologicalReaction direction="left-to-right" evidence="7">
        <dbReference type="Rhea" id="RHEA:52057"/>
    </physiologicalReaction>
</comment>
<dbReference type="GO" id="GO:0016020">
    <property type="term" value="C:membrane"/>
    <property type="evidence" value="ECO:0007669"/>
    <property type="project" value="InterPro"/>
</dbReference>
<dbReference type="EMBL" id="BLKM01006397">
    <property type="protein sequence ID" value="GFG37226.1"/>
    <property type="molecule type" value="Genomic_DNA"/>
</dbReference>
<comment type="catalytic activity">
    <reaction evidence="1">
        <text>9-(9Z-hexadecenoyloxy)-octadecanoate + H2O = (9Z)-hexadecenoate + 9-hydroxy-octadecanoate + H(+)</text>
        <dbReference type="Rhea" id="RHEA:52068"/>
        <dbReference type="ChEBI" id="CHEBI:15377"/>
        <dbReference type="ChEBI" id="CHEBI:15378"/>
        <dbReference type="ChEBI" id="CHEBI:32372"/>
        <dbReference type="ChEBI" id="CHEBI:136286"/>
        <dbReference type="ChEBI" id="CHEBI:136309"/>
    </reaction>
    <physiologicalReaction direction="left-to-right" evidence="1">
        <dbReference type="Rhea" id="RHEA:52069"/>
    </physiologicalReaction>
</comment>
<dbReference type="InParanoid" id="A0A6L2PFE8"/>